<feature type="compositionally biased region" description="Low complexity" evidence="5">
    <location>
        <begin position="482"/>
        <end position="497"/>
    </location>
</feature>
<dbReference type="EMBL" id="JAQMWT010000570">
    <property type="protein sequence ID" value="KAJ8599364.1"/>
    <property type="molecule type" value="Genomic_DNA"/>
</dbReference>
<gene>
    <name evidence="7" type="ORF">CTAYLR_007018</name>
</gene>
<dbReference type="GO" id="GO:0022857">
    <property type="term" value="F:transmembrane transporter activity"/>
    <property type="evidence" value="ECO:0007669"/>
    <property type="project" value="InterPro"/>
</dbReference>
<dbReference type="SUPFAM" id="SSF103473">
    <property type="entry name" value="MFS general substrate transporter"/>
    <property type="match status" value="1"/>
</dbReference>
<feature type="region of interest" description="Disordered" evidence="5">
    <location>
        <begin position="762"/>
        <end position="812"/>
    </location>
</feature>
<feature type="transmembrane region" description="Helical" evidence="6">
    <location>
        <begin position="730"/>
        <end position="755"/>
    </location>
</feature>
<dbReference type="PANTHER" id="PTHR23510:SF64">
    <property type="entry name" value="INNER MEMBRANE TRANSPORT PROTEIN YAJR"/>
    <property type="match status" value="1"/>
</dbReference>
<dbReference type="GO" id="GO:0016020">
    <property type="term" value="C:membrane"/>
    <property type="evidence" value="ECO:0007669"/>
    <property type="project" value="UniProtKB-SubCell"/>
</dbReference>
<feature type="transmembrane region" description="Helical" evidence="6">
    <location>
        <begin position="884"/>
        <end position="903"/>
    </location>
</feature>
<dbReference type="Gene3D" id="1.20.1250.20">
    <property type="entry name" value="MFS general substrate transporter like domains"/>
    <property type="match status" value="1"/>
</dbReference>
<keyword evidence="8" id="KW-1185">Reference proteome</keyword>
<evidence type="ECO:0000256" key="6">
    <source>
        <dbReference type="SAM" id="Phobius"/>
    </source>
</evidence>
<keyword evidence="3 6" id="KW-1133">Transmembrane helix</keyword>
<dbReference type="InterPro" id="IPR051068">
    <property type="entry name" value="MFS_Domain-Containing_Protein"/>
</dbReference>
<accession>A0AAD7U7R6</accession>
<feature type="compositionally biased region" description="Low complexity" evidence="5">
    <location>
        <begin position="763"/>
        <end position="785"/>
    </location>
</feature>
<feature type="transmembrane region" description="Helical" evidence="6">
    <location>
        <begin position="977"/>
        <end position="1001"/>
    </location>
</feature>
<evidence type="ECO:0000256" key="2">
    <source>
        <dbReference type="ARBA" id="ARBA00022692"/>
    </source>
</evidence>
<dbReference type="AlphaFoldDB" id="A0AAD7U7R6"/>
<dbReference type="PANTHER" id="PTHR23510">
    <property type="entry name" value="INNER MEMBRANE TRANSPORT PROTEIN YAJR"/>
    <property type="match status" value="1"/>
</dbReference>
<dbReference type="Pfam" id="PF07690">
    <property type="entry name" value="MFS_1"/>
    <property type="match status" value="1"/>
</dbReference>
<keyword evidence="2 6" id="KW-0812">Transmembrane</keyword>
<feature type="region of interest" description="Disordered" evidence="5">
    <location>
        <begin position="461"/>
        <end position="514"/>
    </location>
</feature>
<comment type="caution">
    <text evidence="7">The sequence shown here is derived from an EMBL/GenBank/DDBJ whole genome shotgun (WGS) entry which is preliminary data.</text>
</comment>
<protein>
    <recommendedName>
        <fullName evidence="9">SPX domain-containing protein</fullName>
    </recommendedName>
</protein>
<evidence type="ECO:0008006" key="9">
    <source>
        <dbReference type="Google" id="ProtNLM"/>
    </source>
</evidence>
<evidence type="ECO:0000256" key="3">
    <source>
        <dbReference type="ARBA" id="ARBA00022989"/>
    </source>
</evidence>
<feature type="compositionally biased region" description="Basic and acidic residues" evidence="5">
    <location>
        <begin position="787"/>
        <end position="797"/>
    </location>
</feature>
<name>A0AAD7U7R6_9STRA</name>
<comment type="subcellular location">
    <subcellularLocation>
        <location evidence="1">Membrane</location>
        <topology evidence="1">Multi-pass membrane protein</topology>
    </subcellularLocation>
</comment>
<evidence type="ECO:0000313" key="8">
    <source>
        <dbReference type="Proteomes" id="UP001230188"/>
    </source>
</evidence>
<reference evidence="7" key="1">
    <citation type="submission" date="2023-01" db="EMBL/GenBank/DDBJ databases">
        <title>Metagenome sequencing of chrysophaentin producing Chrysophaeum taylorii.</title>
        <authorList>
            <person name="Davison J."/>
            <person name="Bewley C."/>
        </authorList>
    </citation>
    <scope>NUCLEOTIDE SEQUENCE</scope>
    <source>
        <strain evidence="7">NIES-1699</strain>
    </source>
</reference>
<sequence>MDLLDGDVVRSVYAFTSLRGAVRLAATSRRLLEACPDDHLGDHRPSPASAVPATAASRGLLERCEQAGNATFAARPLWARLARQRAKVATVTEALAAGEVSLAEYAASLWVLGRELDDDVVADLARGGPLVVLCVLHAAWKCANVPRLFFFLFDEARDARVELCFYERGFLDPNAPLRSRDYLRRETIYLDHVIRDFLRHMVQFGAILEESKVSFDETFRSHFVDYEELKRVLERPGVTSVAFERALDGEIEKSALFACGRVGHVAEVLREGGDVAAAREATSLLLATLRFVELNLVAVRKIVKKRDKFAARDGFGRAPARKSGGVNWLLCPERSRHLECLESFEPQFAALLVSARAIRESRVFGGARGPPALNVAAIPADRPSPRPGALDRKGSHNSMMGALIATGDAADARALAELIDSCEQALASAHAARRDLRLHAAAAKAAMSALGGVDSDVDYAKTSSRDAADPPLSRSKTRTRTRTPAPAPTTSARPPTASGGGGEQPKPPPPLVKGDHCCERLAAAASRAWRRHRPSKGYYAAVPPPALEEGLGGEHCAACAAAARRVALAAQCSGAALYAASCYAIAPTAHDYAARVNAPRAFAGVLLAAAPLASLASRFAMSEWCRRARVGFKPPVILGGALCCAGNLLYCVAPRLVLVRHRAPLALFARVAVGASGGADAVNRRYIGTADLPPSDRGAAAARYVAADALGVALGPLLAAACAARGRRSLAALTAPSLGLAVAWALHALFVAALWREIDPTCSTSSSSESARGSPSNDNSSSGSRTTARDPLDDSFEKVPSSYGTTEARPRQQQQAFPYQSALGRLFASGVVHEAILASSALVSDDEFGWTPRSSGLLLCCLRLSALASTRRAEDLAERFDERALSVCGSAGTLVATVVLLAFPMRSVLPRGALTAWLLASFAAFACAEVMGVADKALVAKLKASAARKRAPIVAIGARVCGDLVFALAATRTSVRAIVLVLWLPPAISLLAALASVLLVVDRAYRAANDGPS</sequence>
<feature type="transmembrane region" description="Helical" evidence="6">
    <location>
        <begin position="915"/>
        <end position="939"/>
    </location>
</feature>
<organism evidence="7 8">
    <name type="scientific">Chrysophaeum taylorii</name>
    <dbReference type="NCBI Taxonomy" id="2483200"/>
    <lineage>
        <taxon>Eukaryota</taxon>
        <taxon>Sar</taxon>
        <taxon>Stramenopiles</taxon>
        <taxon>Ochrophyta</taxon>
        <taxon>Pelagophyceae</taxon>
        <taxon>Pelagomonadales</taxon>
        <taxon>Pelagomonadaceae</taxon>
        <taxon>Chrysophaeum</taxon>
    </lineage>
</organism>
<evidence type="ECO:0000256" key="1">
    <source>
        <dbReference type="ARBA" id="ARBA00004141"/>
    </source>
</evidence>
<keyword evidence="4 6" id="KW-0472">Membrane</keyword>
<dbReference type="Proteomes" id="UP001230188">
    <property type="component" value="Unassembled WGS sequence"/>
</dbReference>
<dbReference type="InterPro" id="IPR036259">
    <property type="entry name" value="MFS_trans_sf"/>
</dbReference>
<evidence type="ECO:0000313" key="7">
    <source>
        <dbReference type="EMBL" id="KAJ8599364.1"/>
    </source>
</evidence>
<evidence type="ECO:0000256" key="5">
    <source>
        <dbReference type="SAM" id="MobiDB-lite"/>
    </source>
</evidence>
<proteinExistence type="predicted"/>
<evidence type="ECO:0000256" key="4">
    <source>
        <dbReference type="ARBA" id="ARBA00023136"/>
    </source>
</evidence>
<dbReference type="InterPro" id="IPR011701">
    <property type="entry name" value="MFS"/>
</dbReference>